<gene>
    <name evidence="1" type="ORF">L6164_026140</name>
</gene>
<evidence type="ECO:0000313" key="1">
    <source>
        <dbReference type="EMBL" id="KAI4313133.1"/>
    </source>
</evidence>
<organism evidence="1 2">
    <name type="scientific">Bauhinia variegata</name>
    <name type="common">Purple orchid tree</name>
    <name type="synonym">Phanera variegata</name>
    <dbReference type="NCBI Taxonomy" id="167791"/>
    <lineage>
        <taxon>Eukaryota</taxon>
        <taxon>Viridiplantae</taxon>
        <taxon>Streptophyta</taxon>
        <taxon>Embryophyta</taxon>
        <taxon>Tracheophyta</taxon>
        <taxon>Spermatophyta</taxon>
        <taxon>Magnoliopsida</taxon>
        <taxon>eudicotyledons</taxon>
        <taxon>Gunneridae</taxon>
        <taxon>Pentapetalae</taxon>
        <taxon>rosids</taxon>
        <taxon>fabids</taxon>
        <taxon>Fabales</taxon>
        <taxon>Fabaceae</taxon>
        <taxon>Cercidoideae</taxon>
        <taxon>Cercideae</taxon>
        <taxon>Bauhiniinae</taxon>
        <taxon>Bauhinia</taxon>
    </lineage>
</organism>
<keyword evidence="2" id="KW-1185">Reference proteome</keyword>
<proteinExistence type="predicted"/>
<accession>A0ACB9LQ06</accession>
<dbReference type="Proteomes" id="UP000828941">
    <property type="component" value="Chromosome 11"/>
</dbReference>
<dbReference type="EMBL" id="CM039436">
    <property type="protein sequence ID" value="KAI4313133.1"/>
    <property type="molecule type" value="Genomic_DNA"/>
</dbReference>
<sequence>MEKKSLAGLFFFLIILLAAQEMMVQTEAKTCEKPSKFFSGGCVGSSGNQQCGYLCRRGEGLLGGSCKGLKCVCTYSC</sequence>
<evidence type="ECO:0000313" key="2">
    <source>
        <dbReference type="Proteomes" id="UP000828941"/>
    </source>
</evidence>
<protein>
    <submittedName>
        <fullName evidence="1">Uncharacterized protein</fullName>
    </submittedName>
</protein>
<comment type="caution">
    <text evidence="1">The sequence shown here is derived from an EMBL/GenBank/DDBJ whole genome shotgun (WGS) entry which is preliminary data.</text>
</comment>
<reference evidence="1 2" key="1">
    <citation type="journal article" date="2022" name="DNA Res.">
        <title>Chromosomal-level genome assembly of the orchid tree Bauhinia variegata (Leguminosae; Cercidoideae) supports the allotetraploid origin hypothesis of Bauhinia.</title>
        <authorList>
            <person name="Zhong Y."/>
            <person name="Chen Y."/>
            <person name="Zheng D."/>
            <person name="Pang J."/>
            <person name="Liu Y."/>
            <person name="Luo S."/>
            <person name="Meng S."/>
            <person name="Qian L."/>
            <person name="Wei D."/>
            <person name="Dai S."/>
            <person name="Zhou R."/>
        </authorList>
    </citation>
    <scope>NUCLEOTIDE SEQUENCE [LARGE SCALE GENOMIC DNA]</scope>
    <source>
        <strain evidence="1">BV-YZ2020</strain>
    </source>
</reference>
<name>A0ACB9LQ06_BAUVA</name>